<dbReference type="PANTHER" id="PTHR30441:SF4">
    <property type="entry name" value="PROTEIN ASMA"/>
    <property type="match status" value="1"/>
</dbReference>
<evidence type="ECO:0000256" key="1">
    <source>
        <dbReference type="SAM" id="MobiDB-lite"/>
    </source>
</evidence>
<accession>A0ABV7CAH3</accession>
<dbReference type="InterPro" id="IPR052894">
    <property type="entry name" value="AsmA-related"/>
</dbReference>
<protein>
    <submittedName>
        <fullName evidence="3">AsmA family protein</fullName>
    </submittedName>
</protein>
<proteinExistence type="predicted"/>
<reference evidence="4" key="1">
    <citation type="journal article" date="2019" name="Int. J. Syst. Evol. Microbiol.">
        <title>The Global Catalogue of Microorganisms (GCM) 10K type strain sequencing project: providing services to taxonomists for standard genome sequencing and annotation.</title>
        <authorList>
            <consortium name="The Broad Institute Genomics Platform"/>
            <consortium name="The Broad Institute Genome Sequencing Center for Infectious Disease"/>
            <person name="Wu L."/>
            <person name="Ma J."/>
        </authorList>
    </citation>
    <scope>NUCLEOTIDE SEQUENCE [LARGE SCALE GENOMIC DNA]</scope>
    <source>
        <strain evidence="4">KCTC 62784</strain>
    </source>
</reference>
<evidence type="ECO:0000313" key="4">
    <source>
        <dbReference type="Proteomes" id="UP001595384"/>
    </source>
</evidence>
<feature type="domain" description="AsmA" evidence="2">
    <location>
        <begin position="2"/>
        <end position="594"/>
    </location>
</feature>
<gene>
    <name evidence="3" type="ORF">ACFODT_05955</name>
</gene>
<organism evidence="3 4">
    <name type="scientific">Vibrio zhugei</name>
    <dbReference type="NCBI Taxonomy" id="2479546"/>
    <lineage>
        <taxon>Bacteria</taxon>
        <taxon>Pseudomonadati</taxon>
        <taxon>Pseudomonadota</taxon>
        <taxon>Gammaproteobacteria</taxon>
        <taxon>Vibrionales</taxon>
        <taxon>Vibrionaceae</taxon>
        <taxon>Vibrio</taxon>
    </lineage>
</organism>
<keyword evidence="4" id="KW-1185">Reference proteome</keyword>
<dbReference type="PROSITE" id="PS51257">
    <property type="entry name" value="PROKAR_LIPOPROTEIN"/>
    <property type="match status" value="1"/>
</dbReference>
<sequence length="704" mass="77093">MKKLSIVLGTLLALIVSCVLVLVIFVNPNQFKPLIVDQVKKKTGLDLVISGDISWQFFPSIGFQLGKTELKNPQGYSSANLFKVDEVGIDVSLFGLLDHQLNIGNVRLEGAEVHLETLKNGQSNLDSFKAPESADSTQEPAQSSLSQDLPADKVKTSEGSQPWELSVQGVDIVNGVLDIQDQKTKTFMKLYDLQLTLDDFAMNQWSDVTFGAKGKHNQQTFAISGTTELNVAKQWQQSALRNLDLKASYSDKAVRIKQAELSAESLGLAKDNHIHYQVSGKANDMQLSASGDASVTLDEAMKHLRLEKLTLDSKLLGESLPTSPMTLTLAANGEYDVENQQAQFTFDTLDVNQMQWQGSVNANLANTPKIRFSLASDEVDLDPFLVSKTPKSQDSNKAVPAKNHDQSLVAQKAEEPDLSALAGLDVSGSVKMKKFKAANAKLQNVTVDVAVQQGKALLKRFDADLYEGHINAKATLDGNDLPATYKANGTIKHVAALPLLKDLTEKQWLAGNMNADFNVEGAGLTPEILKKNLEGTLDMAFTDGSINGINVAQLIRTTYARIKGQKIEDNAPKKTDFSSLTAKVALDQGVANVTNVYLQSPLLRIQGQGEANYINETMDMLVRTSLVKSLKGQGGKDIDELRDVTIPLNIHGKWTDPKFKLVFDDVLKQKAHKELDRGLKKLDDKIKDEKTKKVVDGLIKGLFH</sequence>
<name>A0ABV7CAH3_9VIBR</name>
<dbReference type="PANTHER" id="PTHR30441">
    <property type="entry name" value="DUF748 DOMAIN-CONTAINING PROTEIN"/>
    <property type="match status" value="1"/>
</dbReference>
<feature type="region of interest" description="Disordered" evidence="1">
    <location>
        <begin position="124"/>
        <end position="160"/>
    </location>
</feature>
<evidence type="ECO:0000313" key="3">
    <source>
        <dbReference type="EMBL" id="MFC3023360.1"/>
    </source>
</evidence>
<dbReference type="RefSeq" id="WP_123016427.1">
    <property type="nucleotide sequence ID" value="NZ_AP024911.1"/>
</dbReference>
<dbReference type="Pfam" id="PF05170">
    <property type="entry name" value="AsmA"/>
    <property type="match status" value="1"/>
</dbReference>
<comment type="caution">
    <text evidence="3">The sequence shown here is derived from an EMBL/GenBank/DDBJ whole genome shotgun (WGS) entry which is preliminary data.</text>
</comment>
<evidence type="ECO:0000259" key="2">
    <source>
        <dbReference type="Pfam" id="PF05170"/>
    </source>
</evidence>
<dbReference type="InterPro" id="IPR007844">
    <property type="entry name" value="AsmA"/>
</dbReference>
<dbReference type="Proteomes" id="UP001595384">
    <property type="component" value="Unassembled WGS sequence"/>
</dbReference>
<feature type="compositionally biased region" description="Polar residues" evidence="1">
    <location>
        <begin position="134"/>
        <end position="147"/>
    </location>
</feature>
<dbReference type="EMBL" id="JBHRSE010000039">
    <property type="protein sequence ID" value="MFC3023360.1"/>
    <property type="molecule type" value="Genomic_DNA"/>
</dbReference>